<feature type="domain" description="DnaT DNA-binding" evidence="1">
    <location>
        <begin position="114"/>
        <end position="180"/>
    </location>
</feature>
<protein>
    <submittedName>
        <fullName evidence="2">Flavodoxin</fullName>
    </submittedName>
</protein>
<name>A0A6M4MCX5_9ALTE</name>
<proteinExistence type="predicted"/>
<dbReference type="EMBL" id="CP052766">
    <property type="protein sequence ID" value="QJR80972.1"/>
    <property type="molecule type" value="Genomic_DNA"/>
</dbReference>
<gene>
    <name evidence="2" type="ORF">CA267_009360</name>
</gene>
<dbReference type="KEGG" id="apel:CA267_009360"/>
<evidence type="ECO:0000313" key="2">
    <source>
        <dbReference type="EMBL" id="QJR80972.1"/>
    </source>
</evidence>
<dbReference type="OrthoDB" id="5591714at2"/>
<accession>A0A6M4MCX5</accession>
<organism evidence="2 3">
    <name type="scientific">Alteromonas pelagimontana</name>
    <dbReference type="NCBI Taxonomy" id="1858656"/>
    <lineage>
        <taxon>Bacteria</taxon>
        <taxon>Pseudomonadati</taxon>
        <taxon>Pseudomonadota</taxon>
        <taxon>Gammaproteobacteria</taxon>
        <taxon>Alteromonadales</taxon>
        <taxon>Alteromonadaceae</taxon>
        <taxon>Alteromonas/Salinimonas group</taxon>
        <taxon>Alteromonas</taxon>
    </lineage>
</organism>
<evidence type="ECO:0000259" key="1">
    <source>
        <dbReference type="Pfam" id="PF17948"/>
    </source>
</evidence>
<dbReference type="InterPro" id="IPR040480">
    <property type="entry name" value="DnaT_DNA_bind"/>
</dbReference>
<dbReference type="RefSeq" id="WP_075607734.1">
    <property type="nucleotide sequence ID" value="NZ_CP052766.1"/>
</dbReference>
<sequence>MFTQAEYHALCSGISNDARVLYCLGLRPTANTTSATTEPLNYKHLLALLNADQDAKPYSRGRQINSLLRQLEHAGLIALPDAHTLDQSLNAQTLLLPLCTDQQNNFSHLHRQHQEMTTRWRPDNALFEEMASLLGIIDKTYEEEDIGEFIAYWLGRPSSVFSHFQWTQKFAYAIKYKRTAMGMTPVKKVGTQKVSVAPGIEADDNARRLVEKYSSTKKS</sequence>
<dbReference type="Pfam" id="PF17948">
    <property type="entry name" value="DnaT"/>
    <property type="match status" value="1"/>
</dbReference>
<dbReference type="Proteomes" id="UP000219285">
    <property type="component" value="Chromosome"/>
</dbReference>
<reference evidence="3" key="1">
    <citation type="submission" date="2014-12" db="EMBL/GenBank/DDBJ databases">
        <title>Complete genome sequence of a multi-drug resistant Klebsiella pneumoniae.</title>
        <authorList>
            <person name="Hua X."/>
            <person name="Chen Q."/>
            <person name="Li X."/>
            <person name="Feng Y."/>
            <person name="Ruan Z."/>
            <person name="Yu Y."/>
        </authorList>
    </citation>
    <scope>NUCLEOTIDE SEQUENCE [LARGE SCALE GENOMIC DNA]</scope>
    <source>
        <strain evidence="3">5.12</strain>
    </source>
</reference>
<dbReference type="Gene3D" id="1.10.8.1180">
    <property type="match status" value="1"/>
</dbReference>
<keyword evidence="3" id="KW-1185">Reference proteome</keyword>
<evidence type="ECO:0000313" key="3">
    <source>
        <dbReference type="Proteomes" id="UP000219285"/>
    </source>
</evidence>
<dbReference type="AlphaFoldDB" id="A0A6M4MCX5"/>
<reference evidence="2 3" key="2">
    <citation type="submission" date="2020-04" db="EMBL/GenBank/DDBJ databases">
        <title>Complete genome sequence of Alteromonas pelagimontana 5.12T.</title>
        <authorList>
            <person name="Sinha R.K."/>
            <person name="Krishnan K.P."/>
            <person name="Kurian J.P."/>
        </authorList>
    </citation>
    <scope>NUCLEOTIDE SEQUENCE [LARGE SCALE GENOMIC DNA]</scope>
    <source>
        <strain evidence="2 3">5.12</strain>
    </source>
</reference>